<feature type="domain" description="Reverse transcriptase" evidence="1">
    <location>
        <begin position="1"/>
        <end position="74"/>
    </location>
</feature>
<evidence type="ECO:0000313" key="2">
    <source>
        <dbReference type="EMBL" id="KAA3483364.1"/>
    </source>
</evidence>
<name>A0A5B6WQ78_9ROSI</name>
<evidence type="ECO:0000259" key="1">
    <source>
        <dbReference type="Pfam" id="PF00078"/>
    </source>
</evidence>
<dbReference type="InterPro" id="IPR043502">
    <property type="entry name" value="DNA/RNA_pol_sf"/>
</dbReference>
<proteinExistence type="predicted"/>
<comment type="caution">
    <text evidence="2">The sequence shown here is derived from an EMBL/GenBank/DDBJ whole genome shotgun (WGS) entry which is preliminary data.</text>
</comment>
<dbReference type="InterPro" id="IPR053134">
    <property type="entry name" value="RNA-dir_DNA_polymerase"/>
</dbReference>
<reference evidence="3" key="1">
    <citation type="journal article" date="2019" name="Plant Biotechnol. J.">
        <title>Genome sequencing of the Australian wild diploid species Gossypium australe highlights disease resistance and delayed gland morphogenesis.</title>
        <authorList>
            <person name="Cai Y."/>
            <person name="Cai X."/>
            <person name="Wang Q."/>
            <person name="Wang P."/>
            <person name="Zhang Y."/>
            <person name="Cai C."/>
            <person name="Xu Y."/>
            <person name="Wang K."/>
            <person name="Zhou Z."/>
            <person name="Wang C."/>
            <person name="Geng S."/>
            <person name="Li B."/>
            <person name="Dong Q."/>
            <person name="Hou Y."/>
            <person name="Wang H."/>
            <person name="Ai P."/>
            <person name="Liu Z."/>
            <person name="Yi F."/>
            <person name="Sun M."/>
            <person name="An G."/>
            <person name="Cheng J."/>
            <person name="Zhang Y."/>
            <person name="Shi Q."/>
            <person name="Xie Y."/>
            <person name="Shi X."/>
            <person name="Chang Y."/>
            <person name="Huang F."/>
            <person name="Chen Y."/>
            <person name="Hong S."/>
            <person name="Mi L."/>
            <person name="Sun Q."/>
            <person name="Zhang L."/>
            <person name="Zhou B."/>
            <person name="Peng R."/>
            <person name="Zhang X."/>
            <person name="Liu F."/>
        </authorList>
    </citation>
    <scope>NUCLEOTIDE SEQUENCE [LARGE SCALE GENOMIC DNA]</scope>
    <source>
        <strain evidence="3">cv. PA1801</strain>
    </source>
</reference>
<dbReference type="PANTHER" id="PTHR24559:SF430">
    <property type="entry name" value="RNA-DIRECTED DNA POLYMERASE"/>
    <property type="match status" value="1"/>
</dbReference>
<accession>A0A5B6WQ78</accession>
<dbReference type="EMBL" id="SMMG02000002">
    <property type="protein sequence ID" value="KAA3483364.1"/>
    <property type="molecule type" value="Genomic_DNA"/>
</dbReference>
<dbReference type="Proteomes" id="UP000325315">
    <property type="component" value="Unassembled WGS sequence"/>
</dbReference>
<dbReference type="PANTHER" id="PTHR24559">
    <property type="entry name" value="TRANSPOSON TY3-I GAG-POL POLYPROTEIN"/>
    <property type="match status" value="1"/>
</dbReference>
<protein>
    <submittedName>
        <fullName evidence="2">Protein SRG1</fullName>
    </submittedName>
</protein>
<evidence type="ECO:0000313" key="3">
    <source>
        <dbReference type="Proteomes" id="UP000325315"/>
    </source>
</evidence>
<sequence>MPFGMKNTGATYQRLINKIFIEQIGRTVEVYIDDMLAFAVLQAQNMMFTVGVRAEKFLGFMVSERGIEVNPEKI</sequence>
<dbReference type="Pfam" id="PF00078">
    <property type="entry name" value="RVT_1"/>
    <property type="match status" value="1"/>
</dbReference>
<dbReference type="InterPro" id="IPR000477">
    <property type="entry name" value="RT_dom"/>
</dbReference>
<keyword evidence="3" id="KW-1185">Reference proteome</keyword>
<dbReference type="SUPFAM" id="SSF56672">
    <property type="entry name" value="DNA/RNA polymerases"/>
    <property type="match status" value="1"/>
</dbReference>
<organism evidence="2 3">
    <name type="scientific">Gossypium australe</name>
    <dbReference type="NCBI Taxonomy" id="47621"/>
    <lineage>
        <taxon>Eukaryota</taxon>
        <taxon>Viridiplantae</taxon>
        <taxon>Streptophyta</taxon>
        <taxon>Embryophyta</taxon>
        <taxon>Tracheophyta</taxon>
        <taxon>Spermatophyta</taxon>
        <taxon>Magnoliopsida</taxon>
        <taxon>eudicotyledons</taxon>
        <taxon>Gunneridae</taxon>
        <taxon>Pentapetalae</taxon>
        <taxon>rosids</taxon>
        <taxon>malvids</taxon>
        <taxon>Malvales</taxon>
        <taxon>Malvaceae</taxon>
        <taxon>Malvoideae</taxon>
        <taxon>Gossypium</taxon>
    </lineage>
</organism>
<dbReference type="InterPro" id="IPR043128">
    <property type="entry name" value="Rev_trsase/Diguanyl_cyclase"/>
</dbReference>
<gene>
    <name evidence="2" type="ORF">EPI10_005545</name>
</gene>
<dbReference type="OrthoDB" id="101614at2759"/>
<dbReference type="AlphaFoldDB" id="A0A5B6WQ78"/>
<dbReference type="Gene3D" id="3.30.70.270">
    <property type="match status" value="1"/>
</dbReference>